<sequence length="89" mass="9671">MHQFPNRNEIRQLVGKKIYAVKKDGSVVTGTLQELKGNRLVLNGEGESAQTQAFTPLVLYDLLAIGLYANPGFGGFGGFGGGFGYPFFW</sequence>
<dbReference type="RefSeq" id="WP_371754545.1">
    <property type="nucleotide sequence ID" value="NZ_JAYJLD010000017.1"/>
</dbReference>
<reference evidence="1" key="1">
    <citation type="submission" date="2023-12" db="EMBL/GenBank/DDBJ databases">
        <title>Fervidustalea candida gen. nov., sp. nov., a novel member of the family Paenibacillaceae isolated from a geothermal area.</title>
        <authorList>
            <person name="Li W.-J."/>
            <person name="Jiao J.-Y."/>
            <person name="Chen Y."/>
        </authorList>
    </citation>
    <scope>NUCLEOTIDE SEQUENCE</scope>
    <source>
        <strain evidence="1">SYSU GA230002</strain>
    </source>
</reference>
<keyword evidence="2" id="KW-1185">Reference proteome</keyword>
<accession>A0ABU5ZKQ9</accession>
<evidence type="ECO:0000313" key="1">
    <source>
        <dbReference type="EMBL" id="MEB3102422.1"/>
    </source>
</evidence>
<protein>
    <recommendedName>
        <fullName evidence="3">50S ribosomal protein L33</fullName>
    </recommendedName>
</protein>
<gene>
    <name evidence="1" type="ORF">VF724_12195</name>
</gene>
<evidence type="ECO:0008006" key="3">
    <source>
        <dbReference type="Google" id="ProtNLM"/>
    </source>
</evidence>
<dbReference type="Proteomes" id="UP001310386">
    <property type="component" value="Unassembled WGS sequence"/>
</dbReference>
<organism evidence="1 2">
    <name type="scientific">Ferviditalea candida</name>
    <dbReference type="NCBI Taxonomy" id="3108399"/>
    <lineage>
        <taxon>Bacteria</taxon>
        <taxon>Bacillati</taxon>
        <taxon>Bacillota</taxon>
        <taxon>Bacilli</taxon>
        <taxon>Bacillales</taxon>
        <taxon>Paenibacillaceae</taxon>
        <taxon>Ferviditalea</taxon>
    </lineage>
</organism>
<comment type="caution">
    <text evidence="1">The sequence shown here is derived from an EMBL/GenBank/DDBJ whole genome shotgun (WGS) entry which is preliminary data.</text>
</comment>
<evidence type="ECO:0000313" key="2">
    <source>
        <dbReference type="Proteomes" id="UP001310386"/>
    </source>
</evidence>
<proteinExistence type="predicted"/>
<name>A0ABU5ZKQ9_9BACL</name>
<dbReference type="EMBL" id="JAYJLD010000017">
    <property type="protein sequence ID" value="MEB3102422.1"/>
    <property type="molecule type" value="Genomic_DNA"/>
</dbReference>